<sequence>MGALPKRELQLPGALSTNSLPTDNFSRGQYKHIFDHLDVHLVYRAAPNTKTRIVKMSSTPVKVSSPTNSRLQIFSANQSKAHAEEEVVADFSQSKPPYEPKSPSNISEASEEIGTVPETKSTSRTLEFSEEIRNGKTQSMSVATSVCGSGINTPSTPMPSSPKPAGIETPVAAQASSPLAIDTPKASPIPQSPAPIKEPKTFLALACVTNFTKTDTDSFCHTGETCVVTLNTDMDPTQVGQAIREAQDKEPGILGQARAVWNKNIVLYGTQLTGTTELRESNVKDVLTGLMKAAFAEVLVDIFIYHDERTEKSINNR</sequence>
<name>A0A9N9LXJ8_9HELO</name>
<feature type="region of interest" description="Disordered" evidence="1">
    <location>
        <begin position="89"/>
        <end position="176"/>
    </location>
</feature>
<dbReference type="Proteomes" id="UP000701801">
    <property type="component" value="Unassembled WGS sequence"/>
</dbReference>
<gene>
    <name evidence="2" type="ORF">HYALB_00009987</name>
</gene>
<evidence type="ECO:0000313" key="2">
    <source>
        <dbReference type="EMBL" id="CAG8981567.1"/>
    </source>
</evidence>
<dbReference type="AlphaFoldDB" id="A0A9N9LXJ8"/>
<accession>A0A9N9LXJ8</accession>
<reference evidence="2" key="1">
    <citation type="submission" date="2021-07" db="EMBL/GenBank/DDBJ databases">
        <authorList>
            <person name="Durling M."/>
        </authorList>
    </citation>
    <scope>NUCLEOTIDE SEQUENCE</scope>
</reference>
<evidence type="ECO:0000256" key="1">
    <source>
        <dbReference type="SAM" id="MobiDB-lite"/>
    </source>
</evidence>
<feature type="compositionally biased region" description="Polar residues" evidence="1">
    <location>
        <begin position="135"/>
        <end position="152"/>
    </location>
</feature>
<organism evidence="2 3">
    <name type="scientific">Hymenoscyphus albidus</name>
    <dbReference type="NCBI Taxonomy" id="595503"/>
    <lineage>
        <taxon>Eukaryota</taxon>
        <taxon>Fungi</taxon>
        <taxon>Dikarya</taxon>
        <taxon>Ascomycota</taxon>
        <taxon>Pezizomycotina</taxon>
        <taxon>Leotiomycetes</taxon>
        <taxon>Helotiales</taxon>
        <taxon>Helotiaceae</taxon>
        <taxon>Hymenoscyphus</taxon>
    </lineage>
</organism>
<dbReference type="OrthoDB" id="10457881at2759"/>
<proteinExistence type="predicted"/>
<keyword evidence="3" id="KW-1185">Reference proteome</keyword>
<feature type="region of interest" description="Disordered" evidence="1">
    <location>
        <begin position="1"/>
        <end position="22"/>
    </location>
</feature>
<comment type="caution">
    <text evidence="2">The sequence shown here is derived from an EMBL/GenBank/DDBJ whole genome shotgun (WGS) entry which is preliminary data.</text>
</comment>
<dbReference type="EMBL" id="CAJVRM010000495">
    <property type="protein sequence ID" value="CAG8981567.1"/>
    <property type="molecule type" value="Genomic_DNA"/>
</dbReference>
<protein>
    <submittedName>
        <fullName evidence="2">Uncharacterized protein</fullName>
    </submittedName>
</protein>
<evidence type="ECO:0000313" key="3">
    <source>
        <dbReference type="Proteomes" id="UP000701801"/>
    </source>
</evidence>